<keyword evidence="1 4" id="KW-0732">Signal</keyword>
<dbReference type="RefSeq" id="WP_193676283.1">
    <property type="nucleotide sequence ID" value="NZ_JADDIV010000002.1"/>
</dbReference>
<feature type="chain" id="PRO_5045365397" evidence="4">
    <location>
        <begin position="28"/>
        <end position="626"/>
    </location>
</feature>
<dbReference type="Gene3D" id="2.60.40.10">
    <property type="entry name" value="Immunoglobulins"/>
    <property type="match status" value="1"/>
</dbReference>
<sequence length="626" mass="63481">MNLPTLLPSRRAASALALAAAALVLSACGGNDDALPSGGNPPPGARGPAAPASLTMGYGVRTFSFTWSPSEGATSYKLFEDAAGNSGFVEVASGLTGTSLSIDLGPLHERVNARYAVQACNAQACGGYSPVVLPEINKAIGYFKASNVGSDEFGTNVVLSADGRTLAVSARNEASDHRGVLQGDFTDNDLRPYSGAVYVFSLGDAGWVQQAFLKAANADSSDHFGDALAISADGNTIVVGSRVESSAQAGVHATQPAHDNSANMAGAAYVFSRSAGTWTQQAYIKASNPETLDQFGSAVALSADGNTLAVSAPGEDSDVTGVVHGPVADNNLRPGSGAIYLFTRASGTWTQQAYAKASNAGENDFVGTSLALSANGDVLAVGAPNEDSNLTGVHTTAFADNNLTLDAGAVYLFNRAGGTWSQQAYIKGHAVATIQALGSAVALSDDGTTLIAGAHNESSDLKGVFAPGTPLSSGAHQSGAVYVFTSTAGAWSQQAFIKASNTAPGDHFGNQVAVSGDGNTVIVGAHWRAGVLSGIFAGTSFNDDDPTDTTGAAYVFRRSGGNWTQQAYLKASNNNGDEFQFGTSVAVSGDGRTVAVGAIYEAGGSPGVQGDPANQTVHSAGAVYLY</sequence>
<accession>A0ABR9S3P1</accession>
<dbReference type="InterPro" id="IPR028994">
    <property type="entry name" value="Integrin_alpha_N"/>
</dbReference>
<dbReference type="EMBL" id="JADDIV010000002">
    <property type="protein sequence ID" value="MBE7367699.1"/>
    <property type="molecule type" value="Genomic_DNA"/>
</dbReference>
<dbReference type="InterPro" id="IPR013519">
    <property type="entry name" value="Int_alpha_beta-p"/>
</dbReference>
<dbReference type="SMART" id="SM00191">
    <property type="entry name" value="Int_alpha"/>
    <property type="match status" value="4"/>
</dbReference>
<feature type="signal peptide" evidence="4">
    <location>
        <begin position="1"/>
        <end position="27"/>
    </location>
</feature>
<dbReference type="InterPro" id="IPR011043">
    <property type="entry name" value="Gal_Oxase/kelch_b-propeller"/>
</dbReference>
<organism evidence="5 6">
    <name type="scientific">Ramlibacter pallidus</name>
    <dbReference type="NCBI Taxonomy" id="2780087"/>
    <lineage>
        <taxon>Bacteria</taxon>
        <taxon>Pseudomonadati</taxon>
        <taxon>Pseudomonadota</taxon>
        <taxon>Betaproteobacteria</taxon>
        <taxon>Burkholderiales</taxon>
        <taxon>Comamonadaceae</taxon>
        <taxon>Ramlibacter</taxon>
    </lineage>
</organism>
<name>A0ABR9S3P1_9BURK</name>
<comment type="caution">
    <text evidence="5">The sequence shown here is derived from an EMBL/GenBank/DDBJ whole genome shotgun (WGS) entry which is preliminary data.</text>
</comment>
<gene>
    <name evidence="5" type="ORF">IM787_08990</name>
</gene>
<keyword evidence="3" id="KW-0325">Glycoprotein</keyword>
<keyword evidence="6" id="KW-1185">Reference proteome</keyword>
<dbReference type="GO" id="GO:0007229">
    <property type="term" value="P:integrin-mediated signaling pathway"/>
    <property type="evidence" value="ECO:0007669"/>
    <property type="project" value="UniProtKB-KW"/>
</dbReference>
<evidence type="ECO:0000256" key="2">
    <source>
        <dbReference type="ARBA" id="ARBA00022737"/>
    </source>
</evidence>
<protein>
    <submittedName>
        <fullName evidence="5">Integrin</fullName>
    </submittedName>
</protein>
<dbReference type="Pfam" id="PF14312">
    <property type="entry name" value="FG-GAP_2"/>
    <property type="match status" value="4"/>
</dbReference>
<reference evidence="5 6" key="1">
    <citation type="submission" date="2020-10" db="EMBL/GenBank/DDBJ databases">
        <title>Ramlibacter sp. HM2 16S ribosomal RNA gene Genome sequencing and assembly.</title>
        <authorList>
            <person name="Kang M."/>
        </authorList>
    </citation>
    <scope>NUCLEOTIDE SEQUENCE [LARGE SCALE GENOMIC DNA]</scope>
    <source>
        <strain evidence="5 6">HM2</strain>
    </source>
</reference>
<evidence type="ECO:0000256" key="3">
    <source>
        <dbReference type="ARBA" id="ARBA00023180"/>
    </source>
</evidence>
<evidence type="ECO:0000256" key="1">
    <source>
        <dbReference type="ARBA" id="ARBA00022729"/>
    </source>
</evidence>
<dbReference type="Proteomes" id="UP000806285">
    <property type="component" value="Unassembled WGS sequence"/>
</dbReference>
<dbReference type="InterPro" id="IPR013783">
    <property type="entry name" value="Ig-like_fold"/>
</dbReference>
<dbReference type="InterPro" id="IPR013517">
    <property type="entry name" value="FG-GAP"/>
</dbReference>
<keyword evidence="5" id="KW-0401">Integrin</keyword>
<dbReference type="PANTHER" id="PTHR36220:SF1">
    <property type="entry name" value="GAMMA TUBULIN COMPLEX COMPONENT C-TERMINAL DOMAIN-CONTAINING PROTEIN"/>
    <property type="match status" value="1"/>
</dbReference>
<keyword evidence="2" id="KW-0677">Repeat</keyword>
<dbReference type="PANTHER" id="PTHR36220">
    <property type="entry name" value="UNNAMED PRODUCT"/>
    <property type="match status" value="1"/>
</dbReference>
<evidence type="ECO:0000256" key="4">
    <source>
        <dbReference type="SAM" id="SignalP"/>
    </source>
</evidence>
<evidence type="ECO:0000313" key="5">
    <source>
        <dbReference type="EMBL" id="MBE7367699.1"/>
    </source>
</evidence>
<proteinExistence type="predicted"/>
<evidence type="ECO:0000313" key="6">
    <source>
        <dbReference type="Proteomes" id="UP000806285"/>
    </source>
</evidence>
<dbReference type="Gene3D" id="2.130.10.130">
    <property type="entry name" value="Integrin alpha, N-terminal"/>
    <property type="match status" value="4"/>
</dbReference>
<dbReference type="SUPFAM" id="SSF50965">
    <property type="entry name" value="Galactose oxidase, central domain"/>
    <property type="match status" value="1"/>
</dbReference>